<keyword evidence="1" id="KW-0443">Lipid metabolism</keyword>
<dbReference type="Pfam" id="PF01734">
    <property type="entry name" value="Patatin"/>
    <property type="match status" value="1"/>
</dbReference>
<dbReference type="EMBL" id="MN740504">
    <property type="protein sequence ID" value="QHU30218.1"/>
    <property type="molecule type" value="Genomic_DNA"/>
</dbReference>
<feature type="transmembrane region" description="Helical" evidence="2">
    <location>
        <begin position="256"/>
        <end position="276"/>
    </location>
</feature>
<reference evidence="4" key="1">
    <citation type="journal article" date="2020" name="Nature">
        <title>Giant virus diversity and host interactions through global metagenomics.</title>
        <authorList>
            <person name="Schulz F."/>
            <person name="Roux S."/>
            <person name="Paez-Espino D."/>
            <person name="Jungbluth S."/>
            <person name="Walsh D.A."/>
            <person name="Denef V.J."/>
            <person name="McMahon K.D."/>
            <person name="Konstantinidis K.T."/>
            <person name="Eloe-Fadrosh E.A."/>
            <person name="Kyrpides N.C."/>
            <person name="Woyke T."/>
        </authorList>
    </citation>
    <scope>NUCLEOTIDE SEQUENCE</scope>
    <source>
        <strain evidence="4">GVMAG-M-3300027833-11</strain>
    </source>
</reference>
<name>A0A6C0LJZ4_9ZZZZ</name>
<protein>
    <recommendedName>
        <fullName evidence="3">PNPLA domain-containing protein</fullName>
    </recommendedName>
</protein>
<dbReference type="PANTHER" id="PTHR12406">
    <property type="entry name" value="CALCIUM-INDEPENDENT PHOSPHOLIPASE A2 IPLA2 -RELATED"/>
    <property type="match status" value="1"/>
</dbReference>
<dbReference type="InterPro" id="IPR016035">
    <property type="entry name" value="Acyl_Trfase/lysoPLipase"/>
</dbReference>
<dbReference type="InterPro" id="IPR033562">
    <property type="entry name" value="PLPL"/>
</dbReference>
<dbReference type="GO" id="GO:0016020">
    <property type="term" value="C:membrane"/>
    <property type="evidence" value="ECO:0007669"/>
    <property type="project" value="TreeGrafter"/>
</dbReference>
<dbReference type="PROSITE" id="PS51635">
    <property type="entry name" value="PNPLA"/>
    <property type="match status" value="1"/>
</dbReference>
<dbReference type="GO" id="GO:0005811">
    <property type="term" value="C:lipid droplet"/>
    <property type="evidence" value="ECO:0007669"/>
    <property type="project" value="TreeGrafter"/>
</dbReference>
<sequence>MENDENTDIDLLRSYIDAVTKNSMNGLDKPKEIDLVISGGAFNGGYGYGALLYIKSLECQNKIHVNRISGCSIGSLLAVDHLSDKSLNLEELYGGLQKCLRDNGKLFVLREIVEKVVDNALKDDNFFQKAKGRLFITRTNLETGTHELVDNFDSRDDLVEAVYSSCFIPILVDGNMRYNEKYVDGIVPYLFTDSVRPSLYIDLMCFSKFHKMLLTMKEVNPHVRIIDGANDASKFFNENASGICSWVNKWGFHQMIIFRLTYLILYIVVGTLDILSNNSVPSFISSSALYKGIIGTLTRLLRDMLCKMSSHDAYSHDA</sequence>
<dbReference type="Gene3D" id="3.40.1090.10">
    <property type="entry name" value="Cytosolic phospholipase A2 catalytic domain"/>
    <property type="match status" value="2"/>
</dbReference>
<evidence type="ECO:0000256" key="2">
    <source>
        <dbReference type="SAM" id="Phobius"/>
    </source>
</evidence>
<accession>A0A6C0LJZ4</accession>
<proteinExistence type="predicted"/>
<dbReference type="SUPFAM" id="SSF52151">
    <property type="entry name" value="FabD/lysophospholipase-like"/>
    <property type="match status" value="1"/>
</dbReference>
<dbReference type="PANTHER" id="PTHR12406:SF38">
    <property type="entry name" value="PNPLA DOMAIN-CONTAINING PROTEIN"/>
    <property type="match status" value="1"/>
</dbReference>
<dbReference type="GO" id="GO:0055088">
    <property type="term" value="P:lipid homeostasis"/>
    <property type="evidence" value="ECO:0007669"/>
    <property type="project" value="TreeGrafter"/>
</dbReference>
<keyword evidence="2" id="KW-0812">Transmembrane</keyword>
<evidence type="ECO:0000313" key="4">
    <source>
        <dbReference type="EMBL" id="QHU30218.1"/>
    </source>
</evidence>
<dbReference type="GO" id="GO:0019433">
    <property type="term" value="P:triglyceride catabolic process"/>
    <property type="evidence" value="ECO:0007669"/>
    <property type="project" value="TreeGrafter"/>
</dbReference>
<feature type="domain" description="PNPLA" evidence="3">
    <location>
        <begin position="35"/>
        <end position="202"/>
    </location>
</feature>
<dbReference type="InterPro" id="IPR002641">
    <property type="entry name" value="PNPLA_dom"/>
</dbReference>
<feature type="transmembrane region" description="Helical" evidence="2">
    <location>
        <begin position="282"/>
        <end position="301"/>
    </location>
</feature>
<dbReference type="GO" id="GO:0004806">
    <property type="term" value="F:triacylglycerol lipase activity"/>
    <property type="evidence" value="ECO:0007669"/>
    <property type="project" value="TreeGrafter"/>
</dbReference>
<keyword evidence="2" id="KW-0472">Membrane</keyword>
<dbReference type="AlphaFoldDB" id="A0A6C0LJZ4"/>
<dbReference type="GO" id="GO:0005737">
    <property type="term" value="C:cytoplasm"/>
    <property type="evidence" value="ECO:0007669"/>
    <property type="project" value="TreeGrafter"/>
</dbReference>
<evidence type="ECO:0000256" key="1">
    <source>
        <dbReference type="ARBA" id="ARBA00023098"/>
    </source>
</evidence>
<evidence type="ECO:0000259" key="3">
    <source>
        <dbReference type="PROSITE" id="PS51635"/>
    </source>
</evidence>
<organism evidence="4">
    <name type="scientific">viral metagenome</name>
    <dbReference type="NCBI Taxonomy" id="1070528"/>
    <lineage>
        <taxon>unclassified sequences</taxon>
        <taxon>metagenomes</taxon>
        <taxon>organismal metagenomes</taxon>
    </lineage>
</organism>
<keyword evidence="2" id="KW-1133">Transmembrane helix</keyword>